<dbReference type="EMBL" id="QGTD01000005">
    <property type="protein sequence ID" value="PWU69505.1"/>
    <property type="molecule type" value="Genomic_DNA"/>
</dbReference>
<dbReference type="InterPro" id="IPR003141">
    <property type="entry name" value="Pol/His_phosphatase_N"/>
</dbReference>
<dbReference type="GO" id="GO:0004534">
    <property type="term" value="F:5'-3' RNA exonuclease activity"/>
    <property type="evidence" value="ECO:0007669"/>
    <property type="project" value="TreeGrafter"/>
</dbReference>
<dbReference type="SMART" id="SM00481">
    <property type="entry name" value="POLIIIAc"/>
    <property type="match status" value="1"/>
</dbReference>
<gene>
    <name evidence="2" type="ORF">DLJ74_05910</name>
</gene>
<reference evidence="2 3" key="1">
    <citation type="submission" date="2018-05" db="EMBL/GenBank/DDBJ databases">
        <title>Genomic analysis of Gracilibacillus dipsosauri DD1 reveals novel features of a salt-tolerant amylase.</title>
        <authorList>
            <person name="Deutch C.E."/>
            <person name="Yang S."/>
        </authorList>
    </citation>
    <scope>NUCLEOTIDE SEQUENCE [LARGE SCALE GENOMIC DNA]</scope>
    <source>
        <strain evidence="2 3">DD1</strain>
    </source>
</reference>
<dbReference type="OrthoDB" id="9804333at2"/>
<evidence type="ECO:0000313" key="2">
    <source>
        <dbReference type="EMBL" id="PWU69505.1"/>
    </source>
</evidence>
<feature type="domain" description="Polymerase/histidinol phosphatase N-terminal" evidence="1">
    <location>
        <begin position="3"/>
        <end position="67"/>
    </location>
</feature>
<accession>A0A317L1H8</accession>
<dbReference type="AlphaFoldDB" id="A0A317L1H8"/>
<comment type="caution">
    <text evidence="2">The sequence shown here is derived from an EMBL/GenBank/DDBJ whole genome shotgun (WGS) entry which is preliminary data.</text>
</comment>
<dbReference type="CDD" id="cd07438">
    <property type="entry name" value="PHP_HisPPase_AMP"/>
    <property type="match status" value="1"/>
</dbReference>
<protein>
    <submittedName>
        <fullName evidence="2">PHP domain-containing protein</fullName>
    </submittedName>
</protein>
<proteinExistence type="predicted"/>
<dbReference type="PANTHER" id="PTHR42924:SF3">
    <property type="entry name" value="POLYMERASE_HISTIDINOL PHOSPHATASE N-TERMINAL DOMAIN-CONTAINING PROTEIN"/>
    <property type="match status" value="1"/>
</dbReference>
<organism evidence="2 3">
    <name type="scientific">Gracilibacillus dipsosauri</name>
    <dbReference type="NCBI Taxonomy" id="178340"/>
    <lineage>
        <taxon>Bacteria</taxon>
        <taxon>Bacillati</taxon>
        <taxon>Bacillota</taxon>
        <taxon>Bacilli</taxon>
        <taxon>Bacillales</taxon>
        <taxon>Bacillaceae</taxon>
        <taxon>Gracilibacillus</taxon>
    </lineage>
</organism>
<dbReference type="Gene3D" id="1.10.150.650">
    <property type="match status" value="1"/>
</dbReference>
<dbReference type="InterPro" id="IPR016195">
    <property type="entry name" value="Pol/histidinol_Pase-like"/>
</dbReference>
<dbReference type="InterPro" id="IPR004013">
    <property type="entry name" value="PHP_dom"/>
</dbReference>
<name>A0A317L1H8_9BACI</name>
<dbReference type="InterPro" id="IPR052018">
    <property type="entry name" value="PHP_domain"/>
</dbReference>
<evidence type="ECO:0000313" key="3">
    <source>
        <dbReference type="Proteomes" id="UP000245624"/>
    </source>
</evidence>
<dbReference type="GO" id="GO:0035312">
    <property type="term" value="F:5'-3' DNA exonuclease activity"/>
    <property type="evidence" value="ECO:0007669"/>
    <property type="project" value="TreeGrafter"/>
</dbReference>
<dbReference type="RefSeq" id="WP_109983735.1">
    <property type="nucleotide sequence ID" value="NZ_QGTD01000005.1"/>
</dbReference>
<dbReference type="Proteomes" id="UP000245624">
    <property type="component" value="Unassembled WGS sequence"/>
</dbReference>
<sequence length="269" mass="30084">MIIDLHIHSTFSDGELTPEQIVATAVRKEITIISITDHDEMAGYVKARKNAPANLHVIPGIELNTDGEDGELHILGYYINPDCEALIRHIAWRKEERKQWAQDIIEKLNQLGYAVSLKECLQKATGDIIVRTHIADVLVEKGYFHTSKQAHEKLLKKGADAFVPRAPFTAIQAIDLIHEACGQAFLAHPGIYPEIPPIKKLMENGLDGIEVYHPKHSVSDTQYWKGIAIKYSCRQSGGSDHHGPSSRNPYPIGSVLVESDCIDQWKQEV</sequence>
<dbReference type="Pfam" id="PF02811">
    <property type="entry name" value="PHP"/>
    <property type="match status" value="1"/>
</dbReference>
<keyword evidence="3" id="KW-1185">Reference proteome</keyword>
<evidence type="ECO:0000259" key="1">
    <source>
        <dbReference type="SMART" id="SM00481"/>
    </source>
</evidence>
<dbReference type="SUPFAM" id="SSF89550">
    <property type="entry name" value="PHP domain-like"/>
    <property type="match status" value="1"/>
</dbReference>
<dbReference type="Gene3D" id="3.20.20.140">
    <property type="entry name" value="Metal-dependent hydrolases"/>
    <property type="match status" value="1"/>
</dbReference>
<dbReference type="PANTHER" id="PTHR42924">
    <property type="entry name" value="EXONUCLEASE"/>
    <property type="match status" value="1"/>
</dbReference>